<organism evidence="3 4">
    <name type="scientific">Caerostris darwini</name>
    <dbReference type="NCBI Taxonomy" id="1538125"/>
    <lineage>
        <taxon>Eukaryota</taxon>
        <taxon>Metazoa</taxon>
        <taxon>Ecdysozoa</taxon>
        <taxon>Arthropoda</taxon>
        <taxon>Chelicerata</taxon>
        <taxon>Arachnida</taxon>
        <taxon>Araneae</taxon>
        <taxon>Araneomorphae</taxon>
        <taxon>Entelegynae</taxon>
        <taxon>Araneoidea</taxon>
        <taxon>Araneidae</taxon>
        <taxon>Caerostris</taxon>
    </lineage>
</organism>
<dbReference type="InterPro" id="IPR003599">
    <property type="entry name" value="Ig_sub"/>
</dbReference>
<dbReference type="Proteomes" id="UP001054837">
    <property type="component" value="Unassembled WGS sequence"/>
</dbReference>
<feature type="domain" description="Ig-like" evidence="2">
    <location>
        <begin position="74"/>
        <end position="164"/>
    </location>
</feature>
<keyword evidence="4" id="KW-1185">Reference proteome</keyword>
<evidence type="ECO:0000313" key="4">
    <source>
        <dbReference type="Proteomes" id="UP001054837"/>
    </source>
</evidence>
<comment type="caution">
    <text evidence="3">The sequence shown here is derived from an EMBL/GenBank/DDBJ whole genome shotgun (WGS) entry which is preliminary data.</text>
</comment>
<keyword evidence="1" id="KW-0393">Immunoglobulin domain</keyword>
<dbReference type="EMBL" id="BPLQ01012725">
    <property type="protein sequence ID" value="GIY67331.1"/>
    <property type="molecule type" value="Genomic_DNA"/>
</dbReference>
<sequence>MCFVKNARSPVSFTWIKDDEELVPSRNVTIKNDEEFSVLIINPVSEFSSGNYTCLVKSAQEKASHRAVLSVIAPVRWVTVPFNLSSSLGQNVSLNCEASGFPSPTVQWRRISKNKRYENSFTSRLQITLIKSSMHTDFGTTFLVATTKHYLIPINDPPVICCRVDMLRHPSRIFVPVIPDKWYTNVCLPHLQITLLKFIHFLCTELLCAFRTTALHFELYVHTDAPTIFFFDNCNKQDTRWIKDSNTVKIKRFKVLNGTLIFQSIKVMDAGEYECSAENSISPPITKRIWIQVNGMMLFSL</sequence>
<dbReference type="SMART" id="SM00409">
    <property type="entry name" value="IG"/>
    <property type="match status" value="2"/>
</dbReference>
<reference evidence="3 4" key="1">
    <citation type="submission" date="2021-06" db="EMBL/GenBank/DDBJ databases">
        <title>Caerostris darwini draft genome.</title>
        <authorList>
            <person name="Kono N."/>
            <person name="Arakawa K."/>
        </authorList>
    </citation>
    <scope>NUCLEOTIDE SEQUENCE [LARGE SCALE GENOMIC DNA]</scope>
</reference>
<dbReference type="InterPro" id="IPR013098">
    <property type="entry name" value="Ig_I-set"/>
</dbReference>
<feature type="domain" description="Ig-like" evidence="2">
    <location>
        <begin position="206"/>
        <end position="286"/>
    </location>
</feature>
<dbReference type="InterPro" id="IPR003598">
    <property type="entry name" value="Ig_sub2"/>
</dbReference>
<dbReference type="AlphaFoldDB" id="A0AAV4VB30"/>
<dbReference type="InterPro" id="IPR013783">
    <property type="entry name" value="Ig-like_fold"/>
</dbReference>
<name>A0AAV4VB30_9ARAC</name>
<dbReference type="SMART" id="SM00408">
    <property type="entry name" value="IGc2"/>
    <property type="match status" value="2"/>
</dbReference>
<dbReference type="InterPro" id="IPR007110">
    <property type="entry name" value="Ig-like_dom"/>
</dbReference>
<dbReference type="SUPFAM" id="SSF48726">
    <property type="entry name" value="Immunoglobulin"/>
    <property type="match status" value="2"/>
</dbReference>
<dbReference type="PROSITE" id="PS50835">
    <property type="entry name" value="IG_LIKE"/>
    <property type="match status" value="3"/>
</dbReference>
<evidence type="ECO:0000313" key="3">
    <source>
        <dbReference type="EMBL" id="GIY67331.1"/>
    </source>
</evidence>
<evidence type="ECO:0000259" key="2">
    <source>
        <dbReference type="PROSITE" id="PS50835"/>
    </source>
</evidence>
<dbReference type="CDD" id="cd00096">
    <property type="entry name" value="Ig"/>
    <property type="match status" value="1"/>
</dbReference>
<dbReference type="PANTHER" id="PTHR10075:SF14">
    <property type="entry name" value="CELL ADHESION MOLECULE DSCAM2-RELATED"/>
    <property type="match status" value="1"/>
</dbReference>
<dbReference type="Pfam" id="PF13927">
    <property type="entry name" value="Ig_3"/>
    <property type="match status" value="1"/>
</dbReference>
<evidence type="ECO:0000256" key="1">
    <source>
        <dbReference type="ARBA" id="ARBA00023319"/>
    </source>
</evidence>
<feature type="domain" description="Ig-like" evidence="2">
    <location>
        <begin position="1"/>
        <end position="70"/>
    </location>
</feature>
<gene>
    <name evidence="3" type="primary">Dscaml1_0</name>
    <name evidence="3" type="ORF">CDAR_254861</name>
</gene>
<accession>A0AAV4VB30</accession>
<dbReference type="Gene3D" id="2.60.40.10">
    <property type="entry name" value="Immunoglobulins"/>
    <property type="match status" value="3"/>
</dbReference>
<proteinExistence type="predicted"/>
<protein>
    <submittedName>
        <fullName evidence="3">Down syndrome cell adhesion molecule-like protein 1</fullName>
    </submittedName>
</protein>
<dbReference type="Pfam" id="PF07679">
    <property type="entry name" value="I-set"/>
    <property type="match status" value="1"/>
</dbReference>
<dbReference type="GO" id="GO:0048468">
    <property type="term" value="P:cell development"/>
    <property type="evidence" value="ECO:0007669"/>
    <property type="project" value="UniProtKB-ARBA"/>
</dbReference>
<dbReference type="PANTHER" id="PTHR10075">
    <property type="entry name" value="BASIGIN RELATED"/>
    <property type="match status" value="1"/>
</dbReference>
<dbReference type="InterPro" id="IPR036179">
    <property type="entry name" value="Ig-like_dom_sf"/>
</dbReference>